<evidence type="ECO:0000313" key="4">
    <source>
        <dbReference type="EMBL" id="SEM78004.1"/>
    </source>
</evidence>
<protein>
    <submittedName>
        <fullName evidence="4">Hypoxanthine phosphoribosyltransferase</fullName>
    </submittedName>
</protein>
<reference evidence="4 5" key="1">
    <citation type="submission" date="2016-10" db="EMBL/GenBank/DDBJ databases">
        <authorList>
            <person name="de Groot N.N."/>
        </authorList>
    </citation>
    <scope>NUCLEOTIDE SEQUENCE [LARGE SCALE GENOMIC DNA]</scope>
    <source>
        <strain evidence="4 5">Nm22</strain>
    </source>
</reference>
<dbReference type="GO" id="GO:0004422">
    <property type="term" value="F:hypoxanthine phosphoribosyltransferase activity"/>
    <property type="evidence" value="ECO:0007669"/>
    <property type="project" value="TreeGrafter"/>
</dbReference>
<dbReference type="STRING" id="917.SAMN05216326_1219"/>
<sequence>MLTREKTEQILENAELIYSAEEIAETIQRLADEIAAQLSNQYPLVLCVMKGAVVFAGHLLPKLAFPLNFEYLQVTRYHNATRGGTLDWLVFPQNAVKDRAVLVIDDILDEGVTLAEIRTKIFDCGARSFHSVVLADKDIGKNKPFHADFVGFVLPDRYVFGFGMDVHSAWRNLPAIYALQSGAEE</sequence>
<proteinExistence type="predicted"/>
<dbReference type="Gene3D" id="3.40.50.2020">
    <property type="match status" value="1"/>
</dbReference>
<dbReference type="PANTHER" id="PTHR43340:SF1">
    <property type="entry name" value="HYPOXANTHINE PHOSPHORIBOSYLTRANSFERASE"/>
    <property type="match status" value="1"/>
</dbReference>
<dbReference type="InterPro" id="IPR000836">
    <property type="entry name" value="PRTase_dom"/>
</dbReference>
<dbReference type="GO" id="GO:0032263">
    <property type="term" value="P:GMP salvage"/>
    <property type="evidence" value="ECO:0007669"/>
    <property type="project" value="TreeGrafter"/>
</dbReference>
<accession>A0A1H8B772</accession>
<keyword evidence="4" id="KW-0808">Transferase</keyword>
<dbReference type="AlphaFoldDB" id="A0A1H8B772"/>
<feature type="domain" description="Phosphoribosyltransferase" evidence="3">
    <location>
        <begin position="17"/>
        <end position="165"/>
    </location>
</feature>
<dbReference type="Proteomes" id="UP000199459">
    <property type="component" value="Unassembled WGS sequence"/>
</dbReference>
<dbReference type="OrthoDB" id="9802824at2"/>
<dbReference type="Pfam" id="PF00156">
    <property type="entry name" value="Pribosyltran"/>
    <property type="match status" value="1"/>
</dbReference>
<organism evidence="4 5">
    <name type="scientific">Nitrosomonas marina</name>
    <dbReference type="NCBI Taxonomy" id="917"/>
    <lineage>
        <taxon>Bacteria</taxon>
        <taxon>Pseudomonadati</taxon>
        <taxon>Pseudomonadota</taxon>
        <taxon>Betaproteobacteria</taxon>
        <taxon>Nitrosomonadales</taxon>
        <taxon>Nitrosomonadaceae</taxon>
        <taxon>Nitrosomonas</taxon>
    </lineage>
</organism>
<dbReference type="InterPro" id="IPR029057">
    <property type="entry name" value="PRTase-like"/>
</dbReference>
<dbReference type="NCBIfam" id="NF006605">
    <property type="entry name" value="PRK09162.1"/>
    <property type="match status" value="1"/>
</dbReference>
<evidence type="ECO:0000313" key="5">
    <source>
        <dbReference type="Proteomes" id="UP000199459"/>
    </source>
</evidence>
<dbReference type="GO" id="GO:0046100">
    <property type="term" value="P:hypoxanthine metabolic process"/>
    <property type="evidence" value="ECO:0007669"/>
    <property type="project" value="TreeGrafter"/>
</dbReference>
<comment type="catalytic activity">
    <reaction evidence="1">
        <text>GMP + diphosphate = guanine + 5-phospho-alpha-D-ribose 1-diphosphate</text>
        <dbReference type="Rhea" id="RHEA:25424"/>
        <dbReference type="ChEBI" id="CHEBI:16235"/>
        <dbReference type="ChEBI" id="CHEBI:33019"/>
        <dbReference type="ChEBI" id="CHEBI:58017"/>
        <dbReference type="ChEBI" id="CHEBI:58115"/>
        <dbReference type="EC" id="2.4.2.8"/>
    </reaction>
    <physiologicalReaction direction="right-to-left" evidence="1">
        <dbReference type="Rhea" id="RHEA:25426"/>
    </physiologicalReaction>
</comment>
<name>A0A1H8B772_9PROT</name>
<comment type="catalytic activity">
    <reaction evidence="2">
        <text>IMP + diphosphate = hypoxanthine + 5-phospho-alpha-D-ribose 1-diphosphate</text>
        <dbReference type="Rhea" id="RHEA:17973"/>
        <dbReference type="ChEBI" id="CHEBI:17368"/>
        <dbReference type="ChEBI" id="CHEBI:33019"/>
        <dbReference type="ChEBI" id="CHEBI:58017"/>
        <dbReference type="ChEBI" id="CHEBI:58053"/>
        <dbReference type="EC" id="2.4.2.8"/>
    </reaction>
    <physiologicalReaction direction="right-to-left" evidence="2">
        <dbReference type="Rhea" id="RHEA:17975"/>
    </physiologicalReaction>
</comment>
<dbReference type="CDD" id="cd06223">
    <property type="entry name" value="PRTases_typeI"/>
    <property type="match status" value="1"/>
</dbReference>
<dbReference type="GO" id="GO:0000287">
    <property type="term" value="F:magnesium ion binding"/>
    <property type="evidence" value="ECO:0007669"/>
    <property type="project" value="TreeGrafter"/>
</dbReference>
<gene>
    <name evidence="4" type="ORF">SAMN05216325_102110</name>
</gene>
<dbReference type="PANTHER" id="PTHR43340">
    <property type="entry name" value="HYPOXANTHINE-GUANINE PHOSPHORIBOSYLTRANSFERASE"/>
    <property type="match status" value="1"/>
</dbReference>
<keyword evidence="4" id="KW-0328">Glycosyltransferase</keyword>
<dbReference type="GO" id="GO:0005829">
    <property type="term" value="C:cytosol"/>
    <property type="evidence" value="ECO:0007669"/>
    <property type="project" value="TreeGrafter"/>
</dbReference>
<dbReference type="RefSeq" id="WP_090627440.1">
    <property type="nucleotide sequence ID" value="NZ_FOCP01000002.1"/>
</dbReference>
<dbReference type="InterPro" id="IPR050408">
    <property type="entry name" value="HGPRT"/>
</dbReference>
<dbReference type="EMBL" id="FOCP01000002">
    <property type="protein sequence ID" value="SEM78004.1"/>
    <property type="molecule type" value="Genomic_DNA"/>
</dbReference>
<evidence type="ECO:0000256" key="2">
    <source>
        <dbReference type="ARBA" id="ARBA00049402"/>
    </source>
</evidence>
<dbReference type="GO" id="GO:0032264">
    <property type="term" value="P:IMP salvage"/>
    <property type="evidence" value="ECO:0007669"/>
    <property type="project" value="TreeGrafter"/>
</dbReference>
<dbReference type="GO" id="GO:0006178">
    <property type="term" value="P:guanine salvage"/>
    <property type="evidence" value="ECO:0007669"/>
    <property type="project" value="TreeGrafter"/>
</dbReference>
<dbReference type="SUPFAM" id="SSF53271">
    <property type="entry name" value="PRTase-like"/>
    <property type="match status" value="1"/>
</dbReference>
<evidence type="ECO:0000259" key="3">
    <source>
        <dbReference type="Pfam" id="PF00156"/>
    </source>
</evidence>
<evidence type="ECO:0000256" key="1">
    <source>
        <dbReference type="ARBA" id="ARBA00048811"/>
    </source>
</evidence>